<dbReference type="WBParaSite" id="L893_g8898.t1">
    <property type="protein sequence ID" value="L893_g8898.t1"/>
    <property type="gene ID" value="L893_g8898"/>
</dbReference>
<organism evidence="1 2">
    <name type="scientific">Steinernema glaseri</name>
    <dbReference type="NCBI Taxonomy" id="37863"/>
    <lineage>
        <taxon>Eukaryota</taxon>
        <taxon>Metazoa</taxon>
        <taxon>Ecdysozoa</taxon>
        <taxon>Nematoda</taxon>
        <taxon>Chromadorea</taxon>
        <taxon>Rhabditida</taxon>
        <taxon>Tylenchina</taxon>
        <taxon>Panagrolaimomorpha</taxon>
        <taxon>Strongyloidoidea</taxon>
        <taxon>Steinernematidae</taxon>
        <taxon>Steinernema</taxon>
    </lineage>
</organism>
<evidence type="ECO:0000313" key="1">
    <source>
        <dbReference type="Proteomes" id="UP000095287"/>
    </source>
</evidence>
<keyword evidence="1" id="KW-1185">Reference proteome</keyword>
<evidence type="ECO:0000313" key="2">
    <source>
        <dbReference type="WBParaSite" id="L893_g8898.t1"/>
    </source>
</evidence>
<sequence length="33" mass="3619">AFSSRGSQDFWELLDVETFTVNDAQSPSLANSV</sequence>
<proteinExistence type="predicted"/>
<protein>
    <submittedName>
        <fullName evidence="2">Capsid protein</fullName>
    </submittedName>
</protein>
<name>A0A1I8AS43_9BILA</name>
<dbReference type="AlphaFoldDB" id="A0A1I8AS43"/>
<reference evidence="2" key="1">
    <citation type="submission" date="2016-11" db="UniProtKB">
        <authorList>
            <consortium name="WormBaseParasite"/>
        </authorList>
    </citation>
    <scope>IDENTIFICATION</scope>
</reference>
<dbReference type="Proteomes" id="UP000095287">
    <property type="component" value="Unplaced"/>
</dbReference>
<accession>A0A1I8AS43</accession>